<dbReference type="InterPro" id="IPR051977">
    <property type="entry name" value="Rab11-interacting_regulator"/>
</dbReference>
<dbReference type="FunCoup" id="L9L2Y5">
    <property type="interactions" value="305"/>
</dbReference>
<reference evidence="4" key="2">
    <citation type="journal article" date="2013" name="Nat. Commun.">
        <title>Genome of the Chinese tree shrew.</title>
        <authorList>
            <person name="Fan Y."/>
            <person name="Huang Z.Y."/>
            <person name="Cao C.C."/>
            <person name="Chen C.S."/>
            <person name="Chen Y.X."/>
            <person name="Fan D.D."/>
            <person name="He J."/>
            <person name="Hou H.L."/>
            <person name="Hu L."/>
            <person name="Hu X.T."/>
            <person name="Jiang X.T."/>
            <person name="Lai R."/>
            <person name="Lang Y.S."/>
            <person name="Liang B."/>
            <person name="Liao S.G."/>
            <person name="Mu D."/>
            <person name="Ma Y.Y."/>
            <person name="Niu Y.Y."/>
            <person name="Sun X.Q."/>
            <person name="Xia J.Q."/>
            <person name="Xiao J."/>
            <person name="Xiong Z.Q."/>
            <person name="Xu L."/>
            <person name="Yang L."/>
            <person name="Zhang Y."/>
            <person name="Zhao W."/>
            <person name="Zhao X.D."/>
            <person name="Zheng Y.T."/>
            <person name="Zhou J.M."/>
            <person name="Zhu Y.B."/>
            <person name="Zhang G.J."/>
            <person name="Wang J."/>
            <person name="Yao Y.G."/>
        </authorList>
    </citation>
    <scope>NUCLEOTIDE SEQUENCE [LARGE SCALE GENOMIC DNA]</scope>
</reference>
<dbReference type="Proteomes" id="UP000011518">
    <property type="component" value="Unassembled WGS sequence"/>
</dbReference>
<gene>
    <name evidence="3" type="ORF">TREES_T100011788</name>
</gene>
<dbReference type="GO" id="GO:0030139">
    <property type="term" value="C:endocytic vesicle"/>
    <property type="evidence" value="ECO:0007669"/>
    <property type="project" value="TreeGrafter"/>
</dbReference>
<keyword evidence="4" id="KW-1185">Reference proteome</keyword>
<proteinExistence type="predicted"/>
<dbReference type="PANTHER" id="PTHR15726">
    <property type="entry name" value="RAB11-FAMILY INTERACTING PROTEIN"/>
    <property type="match status" value="1"/>
</dbReference>
<dbReference type="GO" id="GO:0032456">
    <property type="term" value="P:endocytic recycling"/>
    <property type="evidence" value="ECO:0007669"/>
    <property type="project" value="TreeGrafter"/>
</dbReference>
<feature type="region of interest" description="Disordered" evidence="1">
    <location>
        <begin position="387"/>
        <end position="406"/>
    </location>
</feature>
<dbReference type="EMBL" id="KB320600">
    <property type="protein sequence ID" value="ELW67757.1"/>
    <property type="molecule type" value="Genomic_DNA"/>
</dbReference>
<reference evidence="4" key="1">
    <citation type="submission" date="2012-07" db="EMBL/GenBank/DDBJ databases">
        <title>Genome of the Chinese tree shrew, a rising model animal genetically related to primates.</title>
        <authorList>
            <person name="Zhang G."/>
            <person name="Fan Y."/>
            <person name="Yao Y."/>
            <person name="Huang Z."/>
        </authorList>
    </citation>
    <scope>NUCLEOTIDE SEQUENCE [LARGE SCALE GENOMIC DNA]</scope>
</reference>
<name>L9L2Y5_TUPCH</name>
<dbReference type="GO" id="GO:0032154">
    <property type="term" value="C:cleavage furrow"/>
    <property type="evidence" value="ECO:0007669"/>
    <property type="project" value="TreeGrafter"/>
</dbReference>
<feature type="region of interest" description="Disordered" evidence="1">
    <location>
        <begin position="332"/>
        <end position="356"/>
    </location>
</feature>
<feature type="compositionally biased region" description="Basic and acidic residues" evidence="1">
    <location>
        <begin position="395"/>
        <end position="406"/>
    </location>
</feature>
<dbReference type="PANTHER" id="PTHR15726:SF6">
    <property type="entry name" value="RAB11 FAMILY-INTERACTING PROTEIN 3"/>
    <property type="match status" value="1"/>
</dbReference>
<dbReference type="InParanoid" id="L9L2Y5"/>
<dbReference type="Pfam" id="PF25450">
    <property type="entry name" value="Rab11-FIP3"/>
    <property type="match status" value="1"/>
</dbReference>
<organism evidence="3 4">
    <name type="scientific">Tupaia chinensis</name>
    <name type="common">Chinese tree shrew</name>
    <name type="synonym">Tupaia belangeri chinensis</name>
    <dbReference type="NCBI Taxonomy" id="246437"/>
    <lineage>
        <taxon>Eukaryota</taxon>
        <taxon>Metazoa</taxon>
        <taxon>Chordata</taxon>
        <taxon>Craniata</taxon>
        <taxon>Vertebrata</taxon>
        <taxon>Euteleostomi</taxon>
        <taxon>Mammalia</taxon>
        <taxon>Eutheria</taxon>
        <taxon>Euarchontoglires</taxon>
        <taxon>Scandentia</taxon>
        <taxon>Tupaiidae</taxon>
        <taxon>Tupaia</taxon>
    </lineage>
</organism>
<dbReference type="AlphaFoldDB" id="L9L2Y5"/>
<evidence type="ECO:0000256" key="1">
    <source>
        <dbReference type="SAM" id="MobiDB-lite"/>
    </source>
</evidence>
<feature type="domain" description="Rab11-FIP3/4" evidence="2">
    <location>
        <begin position="227"/>
        <end position="351"/>
    </location>
</feature>
<dbReference type="STRING" id="246437.L9L2Y5"/>
<evidence type="ECO:0000313" key="3">
    <source>
        <dbReference type="EMBL" id="ELW67757.1"/>
    </source>
</evidence>
<dbReference type="InterPro" id="IPR057316">
    <property type="entry name" value="Rab11-FIP3/4_dom"/>
</dbReference>
<protein>
    <submittedName>
        <fullName evidence="3">Rab11 family-interacting protein 3</fullName>
    </submittedName>
</protein>
<accession>L9L2Y5</accession>
<dbReference type="GO" id="GO:0055038">
    <property type="term" value="C:recycling endosome membrane"/>
    <property type="evidence" value="ECO:0007669"/>
    <property type="project" value="TreeGrafter"/>
</dbReference>
<sequence>MELPRAAHGPLGLRSRVTEVTDSAYVGSESTYSECETFTDEDTSTLVHAELQPEGDTDSAGGSAVPSESHPRGQSVVTVIGGEEHFEDYGEGSEAELSPESLCSRELACREPALLTPSSDPLAARLHGLLSDEASEFHCSQCHRQISRLEDLSARLSDLEMNSPAKRLSSRKVARFLHQSGALTMEALEEPAPEPVDSPEEDIADKVVFLEQRVLELEKGTAATGEQHGRLRQENLQLVHRANALEEQLKEQELRACEMVLAESRRQKELLCKMEREKSIAIESLQARLQQLDEENGELRSCTPCLKASIARLEEEKQKLLGEIEELTRRLSEEQEGKRKLGDRLSHERHQFQRDKEATQELIEDLRKQLEHLQLFKLDAEQRRGRSSSAGLQEYHSRTRKSELEQEVRRLRQDNRSLKEQNEELNGQIITLSIQGAKSLFSTAFSESLAAEISSVSRDERLALGAVTASLAVSTWLAGRSDLWFP</sequence>
<evidence type="ECO:0000259" key="2">
    <source>
        <dbReference type="Pfam" id="PF25450"/>
    </source>
</evidence>
<feature type="region of interest" description="Disordered" evidence="1">
    <location>
        <begin position="28"/>
        <end position="74"/>
    </location>
</feature>
<dbReference type="eggNOG" id="KOG0982">
    <property type="taxonomic scope" value="Eukaryota"/>
</dbReference>
<evidence type="ECO:0000313" key="4">
    <source>
        <dbReference type="Proteomes" id="UP000011518"/>
    </source>
</evidence>
<dbReference type="GO" id="GO:0030496">
    <property type="term" value="C:midbody"/>
    <property type="evidence" value="ECO:0007669"/>
    <property type="project" value="TreeGrafter"/>
</dbReference>
<dbReference type="GO" id="GO:0032465">
    <property type="term" value="P:regulation of cytokinesis"/>
    <property type="evidence" value="ECO:0007669"/>
    <property type="project" value="TreeGrafter"/>
</dbReference>